<evidence type="ECO:0000313" key="6">
    <source>
        <dbReference type="EMBL" id="KAF9454057.1"/>
    </source>
</evidence>
<dbReference type="Gene3D" id="1.20.120.550">
    <property type="entry name" value="Membrane associated eicosanoid/glutathione metabolism-like domain"/>
    <property type="match status" value="1"/>
</dbReference>
<dbReference type="PANTHER" id="PTHR10250:SF26">
    <property type="entry name" value="GLUTATHIONE S-TRANSFERASE 3, MITOCHONDRIAL"/>
    <property type="match status" value="1"/>
</dbReference>
<gene>
    <name evidence="6" type="ORF">P691DRAFT_810759</name>
</gene>
<organism evidence="6 7">
    <name type="scientific">Macrolepiota fuliginosa MF-IS2</name>
    <dbReference type="NCBI Taxonomy" id="1400762"/>
    <lineage>
        <taxon>Eukaryota</taxon>
        <taxon>Fungi</taxon>
        <taxon>Dikarya</taxon>
        <taxon>Basidiomycota</taxon>
        <taxon>Agaricomycotina</taxon>
        <taxon>Agaricomycetes</taxon>
        <taxon>Agaricomycetidae</taxon>
        <taxon>Agaricales</taxon>
        <taxon>Agaricineae</taxon>
        <taxon>Agaricaceae</taxon>
        <taxon>Macrolepiota</taxon>
    </lineage>
</organism>
<dbReference type="Pfam" id="PF01124">
    <property type="entry name" value="MAPEG"/>
    <property type="match status" value="1"/>
</dbReference>
<keyword evidence="3 5" id="KW-1133">Transmembrane helix</keyword>
<feature type="transmembrane region" description="Helical" evidence="5">
    <location>
        <begin position="12"/>
        <end position="30"/>
    </location>
</feature>
<evidence type="ECO:0000256" key="4">
    <source>
        <dbReference type="ARBA" id="ARBA00023136"/>
    </source>
</evidence>
<dbReference type="PANTHER" id="PTHR10250">
    <property type="entry name" value="MICROSOMAL GLUTATHIONE S-TRANSFERASE"/>
    <property type="match status" value="1"/>
</dbReference>
<dbReference type="GO" id="GO:0005635">
    <property type="term" value="C:nuclear envelope"/>
    <property type="evidence" value="ECO:0007669"/>
    <property type="project" value="TreeGrafter"/>
</dbReference>
<feature type="transmembrane region" description="Helical" evidence="5">
    <location>
        <begin position="124"/>
        <end position="148"/>
    </location>
</feature>
<dbReference type="InterPro" id="IPR050997">
    <property type="entry name" value="MAPEG"/>
</dbReference>
<sequence>MSTTIQIPQDFYYVGATIVSTVWVLLGQGFTVGKYRRLSGIKYPQLYAEKAEAEANKDAQLFNCAQRAHQNTLENIPIIWATTIIVGLRMPVIAASACGLWSLSRISYTIGYLSGDPKKRVTPLYGLGTIGSLGLTLTATVQAVQWIWQGVSAKLGH</sequence>
<dbReference type="GO" id="GO:0004364">
    <property type="term" value="F:glutathione transferase activity"/>
    <property type="evidence" value="ECO:0007669"/>
    <property type="project" value="TreeGrafter"/>
</dbReference>
<accession>A0A9P6C6V1</accession>
<dbReference type="AlphaFoldDB" id="A0A9P6C6V1"/>
<dbReference type="EMBL" id="MU151056">
    <property type="protein sequence ID" value="KAF9454057.1"/>
    <property type="molecule type" value="Genomic_DNA"/>
</dbReference>
<reference evidence="6" key="1">
    <citation type="submission" date="2020-11" db="EMBL/GenBank/DDBJ databases">
        <authorList>
            <consortium name="DOE Joint Genome Institute"/>
            <person name="Ahrendt S."/>
            <person name="Riley R."/>
            <person name="Andreopoulos W."/>
            <person name="Labutti K."/>
            <person name="Pangilinan J."/>
            <person name="Ruiz-Duenas F.J."/>
            <person name="Barrasa J.M."/>
            <person name="Sanchez-Garcia M."/>
            <person name="Camarero S."/>
            <person name="Miyauchi S."/>
            <person name="Serrano A."/>
            <person name="Linde D."/>
            <person name="Babiker R."/>
            <person name="Drula E."/>
            <person name="Ayuso-Fernandez I."/>
            <person name="Pacheco R."/>
            <person name="Padilla G."/>
            <person name="Ferreira P."/>
            <person name="Barriuso J."/>
            <person name="Kellner H."/>
            <person name="Castanera R."/>
            <person name="Alfaro M."/>
            <person name="Ramirez L."/>
            <person name="Pisabarro A.G."/>
            <person name="Kuo A."/>
            <person name="Tritt A."/>
            <person name="Lipzen A."/>
            <person name="He G."/>
            <person name="Yan M."/>
            <person name="Ng V."/>
            <person name="Cullen D."/>
            <person name="Martin F."/>
            <person name="Rosso M.-N."/>
            <person name="Henrissat B."/>
            <person name="Hibbett D."/>
            <person name="Martinez A.T."/>
            <person name="Grigoriev I.V."/>
        </authorList>
    </citation>
    <scope>NUCLEOTIDE SEQUENCE</scope>
    <source>
        <strain evidence="6">MF-IS2</strain>
    </source>
</reference>
<dbReference type="InterPro" id="IPR001129">
    <property type="entry name" value="Membr-assoc_MAPEG"/>
</dbReference>
<name>A0A9P6C6V1_9AGAR</name>
<dbReference type="InterPro" id="IPR023352">
    <property type="entry name" value="MAPEG-like_dom_sf"/>
</dbReference>
<dbReference type="GO" id="GO:0016020">
    <property type="term" value="C:membrane"/>
    <property type="evidence" value="ECO:0007669"/>
    <property type="project" value="UniProtKB-SubCell"/>
</dbReference>
<evidence type="ECO:0000256" key="1">
    <source>
        <dbReference type="ARBA" id="ARBA00004141"/>
    </source>
</evidence>
<dbReference type="Proteomes" id="UP000807342">
    <property type="component" value="Unassembled WGS sequence"/>
</dbReference>
<dbReference type="OrthoDB" id="410651at2759"/>
<evidence type="ECO:0000256" key="3">
    <source>
        <dbReference type="ARBA" id="ARBA00022989"/>
    </source>
</evidence>
<protein>
    <submittedName>
        <fullName evidence="6">Membrane-associated proteins in eicosanoid and glutathione metabolism</fullName>
    </submittedName>
</protein>
<feature type="transmembrane region" description="Helical" evidence="5">
    <location>
        <begin position="78"/>
        <end position="103"/>
    </location>
</feature>
<evidence type="ECO:0000256" key="5">
    <source>
        <dbReference type="SAM" id="Phobius"/>
    </source>
</evidence>
<comment type="subcellular location">
    <subcellularLocation>
        <location evidence="1">Membrane</location>
        <topology evidence="1">Multi-pass membrane protein</topology>
    </subcellularLocation>
</comment>
<keyword evidence="4 5" id="KW-0472">Membrane</keyword>
<keyword evidence="2 5" id="KW-0812">Transmembrane</keyword>
<dbReference type="SUPFAM" id="SSF161084">
    <property type="entry name" value="MAPEG domain-like"/>
    <property type="match status" value="1"/>
</dbReference>
<evidence type="ECO:0000313" key="7">
    <source>
        <dbReference type="Proteomes" id="UP000807342"/>
    </source>
</evidence>
<comment type="caution">
    <text evidence="6">The sequence shown here is derived from an EMBL/GenBank/DDBJ whole genome shotgun (WGS) entry which is preliminary data.</text>
</comment>
<evidence type="ECO:0000256" key="2">
    <source>
        <dbReference type="ARBA" id="ARBA00022692"/>
    </source>
</evidence>
<keyword evidence="7" id="KW-1185">Reference proteome</keyword>
<proteinExistence type="predicted"/>
<dbReference type="GO" id="GO:0005783">
    <property type="term" value="C:endoplasmic reticulum"/>
    <property type="evidence" value="ECO:0007669"/>
    <property type="project" value="TreeGrafter"/>
</dbReference>
<dbReference type="GO" id="GO:0004602">
    <property type="term" value="F:glutathione peroxidase activity"/>
    <property type="evidence" value="ECO:0007669"/>
    <property type="project" value="TreeGrafter"/>
</dbReference>